<evidence type="ECO:0000259" key="7">
    <source>
        <dbReference type="Pfam" id="PF05270"/>
    </source>
</evidence>
<feature type="domain" description="Alpha-L-arabinofuranosidase B arabinose-binding" evidence="7">
    <location>
        <begin position="405"/>
        <end position="537"/>
    </location>
</feature>
<dbReference type="PANTHER" id="PTHR43133">
    <property type="entry name" value="RNA POLYMERASE ECF-TYPE SIGMA FACTO"/>
    <property type="match status" value="1"/>
</dbReference>
<dbReference type="Gene3D" id="1.10.1740.10">
    <property type="match status" value="1"/>
</dbReference>
<organism evidence="8 9">
    <name type="scientific">Streptomyces ziwulingensis</name>
    <dbReference type="NCBI Taxonomy" id="1045501"/>
    <lineage>
        <taxon>Bacteria</taxon>
        <taxon>Bacillati</taxon>
        <taxon>Actinomycetota</taxon>
        <taxon>Actinomycetes</taxon>
        <taxon>Kitasatosporales</taxon>
        <taxon>Streptomycetaceae</taxon>
        <taxon>Streptomyces</taxon>
    </lineage>
</organism>
<keyword evidence="2" id="KW-0731">Sigma factor</keyword>
<dbReference type="PANTHER" id="PTHR43133:SF8">
    <property type="entry name" value="RNA POLYMERASE SIGMA FACTOR HI_1459-RELATED"/>
    <property type="match status" value="1"/>
</dbReference>
<name>A0ABP9CM54_9ACTN</name>
<keyword evidence="9" id="KW-1185">Reference proteome</keyword>
<evidence type="ECO:0000313" key="8">
    <source>
        <dbReference type="EMBL" id="GAA4812560.1"/>
    </source>
</evidence>
<accession>A0ABP9CM54</accession>
<dbReference type="NCBIfam" id="TIGR02937">
    <property type="entry name" value="sigma70-ECF"/>
    <property type="match status" value="1"/>
</dbReference>
<protein>
    <recommendedName>
        <fullName evidence="10">RNA polymerase subunit sigma</fullName>
    </recommendedName>
</protein>
<evidence type="ECO:0000256" key="3">
    <source>
        <dbReference type="ARBA" id="ARBA00023125"/>
    </source>
</evidence>
<keyword evidence="3" id="KW-0238">DNA-binding</keyword>
<dbReference type="InterPro" id="IPR013325">
    <property type="entry name" value="RNA_pol_sigma_r2"/>
</dbReference>
<evidence type="ECO:0000259" key="6">
    <source>
        <dbReference type="Pfam" id="PF04542"/>
    </source>
</evidence>
<feature type="region of interest" description="Disordered" evidence="5">
    <location>
        <begin position="332"/>
        <end position="398"/>
    </location>
</feature>
<sequence length="542" mass="56864">MRSREAGPRSDAARVAAAAEGDRQALDALVTDYLPLIYNIIGRAMDGHPDVDDIVQETMLRAVNHLSALREPERFRSWLVAIAVRQVRDWEQARRARPQPGLPEDTVAQADPRADFADLTILRLDLSGQRREAVEATRWLEESDRETLSLWWMETAGQLRRGDWAAAGGLDPHQAAVRVARVKERLEAARSVLRALAASPRCPELTRCLASWDGRPSARWRKRLSRHVRDCPSCGSVRGALIPAEGLLGGLALVPLPLGLSAHLIMGVLGGTKGGAAGAGAGAWPDAATAVRSAGRAGRTAGRLANGPVAAVASGALVLAGAGLWYGLAGPSDTGARPEARQQSAPASSPGLSVSPSASSAPPPSAAPAPETVAPSTDRATTPAGASPTPRSTPASGILGPHALRAAALPGQYVGVRDGRAVMTSALDGTSLAAQQLVFTVVPGLMGSGCYSFRHTGGSYLRHTGYHEGALELGANDGSARFRADATYCLREGEERGSKALFAFNSPLSHLRRRDDGSVWLEPREGADAGYGTGTSFLFVTP</sequence>
<dbReference type="InterPro" id="IPR007934">
    <property type="entry name" value="AbfB_ABD"/>
</dbReference>
<evidence type="ECO:0000313" key="9">
    <source>
        <dbReference type="Proteomes" id="UP001501265"/>
    </source>
</evidence>
<evidence type="ECO:0000256" key="1">
    <source>
        <dbReference type="ARBA" id="ARBA00023015"/>
    </source>
</evidence>
<dbReference type="InterPro" id="IPR014284">
    <property type="entry name" value="RNA_pol_sigma-70_dom"/>
</dbReference>
<dbReference type="Gene3D" id="2.80.10.50">
    <property type="match status" value="1"/>
</dbReference>
<proteinExistence type="predicted"/>
<keyword evidence="1" id="KW-0805">Transcription regulation</keyword>
<dbReference type="SUPFAM" id="SSF88946">
    <property type="entry name" value="Sigma2 domain of RNA polymerase sigma factors"/>
    <property type="match status" value="1"/>
</dbReference>
<dbReference type="EMBL" id="BAABIG010000054">
    <property type="protein sequence ID" value="GAA4812560.1"/>
    <property type="molecule type" value="Genomic_DNA"/>
</dbReference>
<dbReference type="Proteomes" id="UP001501265">
    <property type="component" value="Unassembled WGS sequence"/>
</dbReference>
<feature type="domain" description="RNA polymerase sigma-70 region 2" evidence="6">
    <location>
        <begin position="29"/>
        <end position="90"/>
    </location>
</feature>
<dbReference type="InterPro" id="IPR039425">
    <property type="entry name" value="RNA_pol_sigma-70-like"/>
</dbReference>
<dbReference type="RefSeq" id="WP_345622371.1">
    <property type="nucleotide sequence ID" value="NZ_BAABIG010000054.1"/>
</dbReference>
<evidence type="ECO:0000256" key="5">
    <source>
        <dbReference type="SAM" id="MobiDB-lite"/>
    </source>
</evidence>
<evidence type="ECO:0008006" key="10">
    <source>
        <dbReference type="Google" id="ProtNLM"/>
    </source>
</evidence>
<dbReference type="Pfam" id="PF05270">
    <property type="entry name" value="AbfB"/>
    <property type="match status" value="1"/>
</dbReference>
<dbReference type="InterPro" id="IPR036195">
    <property type="entry name" value="AbfB_ABD_sf"/>
</dbReference>
<evidence type="ECO:0000256" key="4">
    <source>
        <dbReference type="ARBA" id="ARBA00023163"/>
    </source>
</evidence>
<comment type="caution">
    <text evidence="8">The sequence shown here is derived from an EMBL/GenBank/DDBJ whole genome shotgun (WGS) entry which is preliminary data.</text>
</comment>
<feature type="compositionally biased region" description="Low complexity" evidence="5">
    <location>
        <begin position="344"/>
        <end position="360"/>
    </location>
</feature>
<keyword evidence="4" id="KW-0804">Transcription</keyword>
<dbReference type="Pfam" id="PF04542">
    <property type="entry name" value="Sigma70_r2"/>
    <property type="match status" value="1"/>
</dbReference>
<reference evidence="9" key="1">
    <citation type="journal article" date="2019" name="Int. J. Syst. Evol. Microbiol.">
        <title>The Global Catalogue of Microorganisms (GCM) 10K type strain sequencing project: providing services to taxonomists for standard genome sequencing and annotation.</title>
        <authorList>
            <consortium name="The Broad Institute Genomics Platform"/>
            <consortium name="The Broad Institute Genome Sequencing Center for Infectious Disease"/>
            <person name="Wu L."/>
            <person name="Ma J."/>
        </authorList>
    </citation>
    <scope>NUCLEOTIDE SEQUENCE [LARGE SCALE GENOMIC DNA]</scope>
    <source>
        <strain evidence="9">JCM 18081</strain>
    </source>
</reference>
<dbReference type="InterPro" id="IPR007627">
    <property type="entry name" value="RNA_pol_sigma70_r2"/>
</dbReference>
<gene>
    <name evidence="8" type="ORF">GCM10023220_49800</name>
</gene>
<evidence type="ECO:0000256" key="2">
    <source>
        <dbReference type="ARBA" id="ARBA00023082"/>
    </source>
</evidence>
<dbReference type="SUPFAM" id="SSF110221">
    <property type="entry name" value="AbfB domain"/>
    <property type="match status" value="1"/>
</dbReference>